<keyword evidence="14" id="KW-1185">Reference proteome</keyword>
<comment type="cofactor">
    <cofactor evidence="10">
        <name>Zn(2+)</name>
        <dbReference type="ChEBI" id="CHEBI:29105"/>
    </cofactor>
    <text evidence="10">Binds 1 zinc ion per subunit.</text>
</comment>
<evidence type="ECO:0000256" key="1">
    <source>
        <dbReference type="ARBA" id="ARBA00022475"/>
    </source>
</evidence>
<evidence type="ECO:0000313" key="14">
    <source>
        <dbReference type="Proteomes" id="UP000011519"/>
    </source>
</evidence>
<keyword evidence="9 11" id="KW-0472">Membrane</keyword>
<keyword evidence="8 10" id="KW-0482">Metalloprotease</keyword>
<keyword evidence="1" id="KW-1003">Cell membrane</keyword>
<dbReference type="AlphaFoldDB" id="M0A9K6"/>
<evidence type="ECO:0000256" key="3">
    <source>
        <dbReference type="ARBA" id="ARBA00022692"/>
    </source>
</evidence>
<evidence type="ECO:0000256" key="6">
    <source>
        <dbReference type="ARBA" id="ARBA00022833"/>
    </source>
</evidence>
<evidence type="ECO:0000313" key="13">
    <source>
        <dbReference type="EMBL" id="ELY93993.1"/>
    </source>
</evidence>
<keyword evidence="4" id="KW-0479">Metal-binding</keyword>
<dbReference type="PANTHER" id="PTHR43221:SF2">
    <property type="entry name" value="PROTEASE HTPX HOMOLOG"/>
    <property type="match status" value="1"/>
</dbReference>
<feature type="transmembrane region" description="Helical" evidence="11">
    <location>
        <begin position="56"/>
        <end position="75"/>
    </location>
</feature>
<keyword evidence="2 10" id="KW-0645">Protease</keyword>
<evidence type="ECO:0000256" key="7">
    <source>
        <dbReference type="ARBA" id="ARBA00022989"/>
    </source>
</evidence>
<keyword evidence="13" id="KW-0346">Stress response</keyword>
<sequence>MRLTGPIGIGIRALLGAGITAVTLLASAYVVTVFAAAVLIFVAMQLGPLEFTETGFLWALAIGAIPVLPCFAIVISHAIRLERVELLEGTVLASEIDADGGRTLEASVTRLATQFDIARPEVRVRPDVMPLAYTTARPTDPVLAVRRRGSPVIVVSTGLVQTLSSDELEAVLAHECAHLANDDLQLTSWLLVPLFAAEFLYETDETDEGDENDHWRVDPLGWALTSLSLVGFGVFSRGRELAADRAAVEATGDPGALASALERLENRRRRRRRPSTDLRHAQSTNAINVMPTLGEGGGSGGLRSTHPPLEVRLRALRSVAAA</sequence>
<evidence type="ECO:0000259" key="12">
    <source>
        <dbReference type="Pfam" id="PF01435"/>
    </source>
</evidence>
<evidence type="ECO:0000256" key="8">
    <source>
        <dbReference type="ARBA" id="ARBA00023049"/>
    </source>
</evidence>
<evidence type="ECO:0000256" key="11">
    <source>
        <dbReference type="SAM" id="Phobius"/>
    </source>
</evidence>
<dbReference type="STRING" id="1227493.C483_04919"/>
<dbReference type="Proteomes" id="UP000011519">
    <property type="component" value="Unassembled WGS sequence"/>
</dbReference>
<accession>M0A9K6</accession>
<dbReference type="PATRIC" id="fig|1227493.4.peg.951"/>
<keyword evidence="7 11" id="KW-1133">Transmembrane helix</keyword>
<dbReference type="PANTHER" id="PTHR43221">
    <property type="entry name" value="PROTEASE HTPX"/>
    <property type="match status" value="1"/>
</dbReference>
<keyword evidence="6 10" id="KW-0862">Zinc</keyword>
<evidence type="ECO:0000256" key="5">
    <source>
        <dbReference type="ARBA" id="ARBA00022801"/>
    </source>
</evidence>
<evidence type="ECO:0000256" key="9">
    <source>
        <dbReference type="ARBA" id="ARBA00023136"/>
    </source>
</evidence>
<dbReference type="EMBL" id="AOIM01000013">
    <property type="protein sequence ID" value="ELY93993.1"/>
    <property type="molecule type" value="Genomic_DNA"/>
</dbReference>
<reference evidence="13 14" key="1">
    <citation type="journal article" date="2014" name="PLoS Genet.">
        <title>Phylogenetically driven sequencing of extremely halophilic archaea reveals strategies for static and dynamic osmo-response.</title>
        <authorList>
            <person name="Becker E.A."/>
            <person name="Seitzer P.M."/>
            <person name="Tritt A."/>
            <person name="Larsen D."/>
            <person name="Krusor M."/>
            <person name="Yao A.I."/>
            <person name="Wu D."/>
            <person name="Madern D."/>
            <person name="Eisen J.A."/>
            <person name="Darling A.E."/>
            <person name="Facciotti M.T."/>
        </authorList>
    </citation>
    <scope>NUCLEOTIDE SEQUENCE [LARGE SCALE GENOMIC DNA]</scope>
    <source>
        <strain evidence="13 14">JCM 10989</strain>
    </source>
</reference>
<organism evidence="13 14">
    <name type="scientific">Natrialba hulunbeirensis JCM 10989</name>
    <dbReference type="NCBI Taxonomy" id="1227493"/>
    <lineage>
        <taxon>Archaea</taxon>
        <taxon>Methanobacteriati</taxon>
        <taxon>Methanobacteriota</taxon>
        <taxon>Stenosarchaea group</taxon>
        <taxon>Halobacteria</taxon>
        <taxon>Halobacteriales</taxon>
        <taxon>Natrialbaceae</taxon>
        <taxon>Natrialba</taxon>
    </lineage>
</organism>
<protein>
    <submittedName>
        <fullName evidence="13">Heat shock protein HtpX</fullName>
    </submittedName>
</protein>
<dbReference type="RefSeq" id="WP_006652228.1">
    <property type="nucleotide sequence ID" value="NZ_AOIM01000013.1"/>
</dbReference>
<evidence type="ECO:0000256" key="2">
    <source>
        <dbReference type="ARBA" id="ARBA00022670"/>
    </source>
</evidence>
<feature type="domain" description="Peptidase M48" evidence="12">
    <location>
        <begin position="152"/>
        <end position="318"/>
    </location>
</feature>
<dbReference type="Gene3D" id="3.30.2010.10">
    <property type="entry name" value="Metalloproteases ('zincins'), catalytic domain"/>
    <property type="match status" value="1"/>
</dbReference>
<comment type="caution">
    <text evidence="13">The sequence shown here is derived from an EMBL/GenBank/DDBJ whole genome shotgun (WGS) entry which is preliminary data.</text>
</comment>
<dbReference type="InterPro" id="IPR050083">
    <property type="entry name" value="HtpX_protease"/>
</dbReference>
<dbReference type="GO" id="GO:0004222">
    <property type="term" value="F:metalloendopeptidase activity"/>
    <property type="evidence" value="ECO:0007669"/>
    <property type="project" value="InterPro"/>
</dbReference>
<dbReference type="GO" id="GO:0006508">
    <property type="term" value="P:proteolysis"/>
    <property type="evidence" value="ECO:0007669"/>
    <property type="project" value="UniProtKB-KW"/>
</dbReference>
<name>M0A9K6_9EURY</name>
<dbReference type="Pfam" id="PF01435">
    <property type="entry name" value="Peptidase_M48"/>
    <property type="match status" value="1"/>
</dbReference>
<dbReference type="OrthoDB" id="28389at2157"/>
<feature type="transmembrane region" description="Helical" evidence="11">
    <location>
        <begin position="12"/>
        <end position="44"/>
    </location>
</feature>
<dbReference type="InterPro" id="IPR001915">
    <property type="entry name" value="Peptidase_M48"/>
</dbReference>
<keyword evidence="3 11" id="KW-0812">Transmembrane</keyword>
<gene>
    <name evidence="13" type="ORF">C483_04919</name>
</gene>
<dbReference type="GO" id="GO:0046872">
    <property type="term" value="F:metal ion binding"/>
    <property type="evidence" value="ECO:0007669"/>
    <property type="project" value="UniProtKB-KW"/>
</dbReference>
<evidence type="ECO:0000256" key="10">
    <source>
        <dbReference type="RuleBase" id="RU003983"/>
    </source>
</evidence>
<keyword evidence="5 10" id="KW-0378">Hydrolase</keyword>
<proteinExistence type="inferred from homology"/>
<comment type="similarity">
    <text evidence="10">Belongs to the peptidase M48 family.</text>
</comment>
<evidence type="ECO:0000256" key="4">
    <source>
        <dbReference type="ARBA" id="ARBA00022723"/>
    </source>
</evidence>